<organism evidence="1 2">
    <name type="scientific">Leptospira bouyouniensis</name>
    <dbReference type="NCBI Taxonomy" id="2484911"/>
    <lineage>
        <taxon>Bacteria</taxon>
        <taxon>Pseudomonadati</taxon>
        <taxon>Spirochaetota</taxon>
        <taxon>Spirochaetia</taxon>
        <taxon>Leptospirales</taxon>
        <taxon>Leptospiraceae</taxon>
        <taxon>Leptospira</taxon>
    </lineage>
</organism>
<dbReference type="EMBL" id="RQFT01000002">
    <property type="protein sequence ID" value="TGL09132.1"/>
    <property type="molecule type" value="Genomic_DNA"/>
</dbReference>
<accession>A0A7I0HWS4</accession>
<evidence type="ECO:0000313" key="1">
    <source>
        <dbReference type="EMBL" id="TGL09132.1"/>
    </source>
</evidence>
<evidence type="ECO:0000313" key="2">
    <source>
        <dbReference type="Proteomes" id="UP000297641"/>
    </source>
</evidence>
<name>A0A7I0HWS4_9LEPT</name>
<protein>
    <submittedName>
        <fullName evidence="1">Uncharacterized protein</fullName>
    </submittedName>
</protein>
<proteinExistence type="predicted"/>
<gene>
    <name evidence="1" type="ORF">EHQ43_01355</name>
</gene>
<sequence length="612" mass="69178">MRDQRPQFIKDLMGDYYDLCMDPDNYRSNKGLDSKTHQTRKSNTLIYSKLYQMQSDLKDKLNSAKTLDEVNRAIDLFVGQLNKLPLKERLQMISAVNSMNMDLPLKSYYGSENAKVIIPVFDKPATSQLNDSYAAQVLRENLPNRLKESIELVPKPDPQKIIKQLREVDSAYANAYKTLGEKQAEFDQLRIELAGRTNSDMTKPIFDSQILDSSTNKDLLRLAGLEKEMNHLKEQMTRTEAAAVRKYEEIYRSKERQAVALGIAKDPMLKSMFSSDLRSKALELDAVIKEQRALKEKLLHQDPALVSQADKDALAKLTEKMRILEKAFDEKYGSSLDSLIKIPGSGVEVVTDVFQKILADPKQLIVTSPAVYINRELPLTINPSTGQFVIGTPRDAEYFKNMAGSEAYQSKDSTKAFELAFGFVNDTNSPSDPGFIRDRWCVAFSNWSLLKANLGDAVPDFDQFIKDCAKNNLINKSDMTVNTEAVVNYYSHGLGEFKRTELTFANNDQNVNIERERRSAYQELANSLIRENPTSLTLRVKEDLNKKGHTISLIRNAPNSNGQITYTVVDSGNSKMNGTIFDPSNPLDSVLGSDGIDNAYRSYLPRRYDLIK</sequence>
<dbReference type="AlphaFoldDB" id="A0A7I0HWS4"/>
<dbReference type="RefSeq" id="WP_135769948.1">
    <property type="nucleotide sequence ID" value="NZ_RQFT01000002.1"/>
</dbReference>
<comment type="caution">
    <text evidence="1">The sequence shown here is derived from an EMBL/GenBank/DDBJ whole genome shotgun (WGS) entry which is preliminary data.</text>
</comment>
<reference evidence="1 2" key="1">
    <citation type="journal article" date="2019" name="PLoS Negl. Trop. Dis.">
        <title>Revisiting the worldwide diversity of Leptospira species in the environment.</title>
        <authorList>
            <person name="Vincent A.T."/>
            <person name="Schiettekatte O."/>
            <person name="Bourhy P."/>
            <person name="Veyrier F.J."/>
            <person name="Picardeau M."/>
        </authorList>
    </citation>
    <scope>NUCLEOTIDE SEQUENCE [LARGE SCALE GENOMIC DNA]</scope>
    <source>
        <strain evidence="1 2">201800273</strain>
    </source>
</reference>
<dbReference type="Proteomes" id="UP000297641">
    <property type="component" value="Unassembled WGS sequence"/>
</dbReference>